<dbReference type="Proteomes" id="UP001243757">
    <property type="component" value="Unassembled WGS sequence"/>
</dbReference>
<evidence type="ECO:0000313" key="1">
    <source>
        <dbReference type="EMBL" id="MDK3020548.1"/>
    </source>
</evidence>
<evidence type="ECO:0000313" key="2">
    <source>
        <dbReference type="Proteomes" id="UP001243757"/>
    </source>
</evidence>
<name>A0ABT7F7F9_9RHOB</name>
<protein>
    <submittedName>
        <fullName evidence="1">Uncharacterized protein</fullName>
    </submittedName>
</protein>
<reference evidence="1 2" key="1">
    <citation type="submission" date="2023-05" db="EMBL/GenBank/DDBJ databases">
        <title>Pseudodonghicola sp. nov.</title>
        <authorList>
            <person name="Huang J."/>
        </authorList>
    </citation>
    <scope>NUCLEOTIDE SEQUENCE [LARGE SCALE GENOMIC DNA]</scope>
    <source>
        <strain evidence="1 2">IC7</strain>
    </source>
</reference>
<proteinExistence type="predicted"/>
<comment type="caution">
    <text evidence="1">The sequence shown here is derived from an EMBL/GenBank/DDBJ whole genome shotgun (WGS) entry which is preliminary data.</text>
</comment>
<gene>
    <name evidence="1" type="ORF">QO033_22960</name>
</gene>
<dbReference type="EMBL" id="JASNJD010000027">
    <property type="protein sequence ID" value="MDK3020548.1"/>
    <property type="molecule type" value="Genomic_DNA"/>
</dbReference>
<dbReference type="RefSeq" id="WP_274840669.1">
    <property type="nucleotide sequence ID" value="NZ_JASNJD010000027.1"/>
</dbReference>
<accession>A0ABT7F7F9</accession>
<organism evidence="1 2">
    <name type="scientific">Pseudodonghicola flavimaris</name>
    <dbReference type="NCBI Taxonomy" id="3050036"/>
    <lineage>
        <taxon>Bacteria</taxon>
        <taxon>Pseudomonadati</taxon>
        <taxon>Pseudomonadota</taxon>
        <taxon>Alphaproteobacteria</taxon>
        <taxon>Rhodobacterales</taxon>
        <taxon>Paracoccaceae</taxon>
        <taxon>Pseudodonghicola</taxon>
    </lineage>
</organism>
<sequence length="42" mass="4410">MTASTGFQTSVQIAALVNPGSGQPCDRAEKFAVQRNLNVSSQ</sequence>
<keyword evidence="2" id="KW-1185">Reference proteome</keyword>